<feature type="region of interest" description="Disordered" evidence="1">
    <location>
        <begin position="29"/>
        <end position="127"/>
    </location>
</feature>
<dbReference type="RefSeq" id="WP_242982270.1">
    <property type="nucleotide sequence ID" value="NZ_JANJZD010000002.1"/>
</dbReference>
<feature type="compositionally biased region" description="Low complexity" evidence="1">
    <location>
        <begin position="71"/>
        <end position="90"/>
    </location>
</feature>
<feature type="compositionally biased region" description="Polar residues" evidence="1">
    <location>
        <begin position="110"/>
        <end position="123"/>
    </location>
</feature>
<feature type="signal peptide" evidence="2">
    <location>
        <begin position="1"/>
        <end position="24"/>
    </location>
</feature>
<dbReference type="Proteomes" id="UP000236311">
    <property type="component" value="Unassembled WGS sequence"/>
</dbReference>
<evidence type="ECO:0000256" key="1">
    <source>
        <dbReference type="SAM" id="MobiDB-lite"/>
    </source>
</evidence>
<evidence type="ECO:0000313" key="3">
    <source>
        <dbReference type="EMBL" id="SOY27855.1"/>
    </source>
</evidence>
<accession>A0A2K4ZBL2</accession>
<gene>
    <name evidence="3" type="ORF">AMURIS_00560</name>
</gene>
<evidence type="ECO:0000313" key="4">
    <source>
        <dbReference type="Proteomes" id="UP000236311"/>
    </source>
</evidence>
<evidence type="ECO:0000256" key="2">
    <source>
        <dbReference type="SAM" id="SignalP"/>
    </source>
</evidence>
<dbReference type="EMBL" id="OFSM01000002">
    <property type="protein sequence ID" value="SOY27855.1"/>
    <property type="molecule type" value="Genomic_DNA"/>
</dbReference>
<reference evidence="3 4" key="1">
    <citation type="submission" date="2018-01" db="EMBL/GenBank/DDBJ databases">
        <authorList>
            <person name="Gaut B.S."/>
            <person name="Morton B.R."/>
            <person name="Clegg M.T."/>
            <person name="Duvall M.R."/>
        </authorList>
    </citation>
    <scope>NUCLEOTIDE SEQUENCE [LARGE SCALE GENOMIC DNA]</scope>
    <source>
        <strain evidence="3">GP69</strain>
    </source>
</reference>
<keyword evidence="4" id="KW-1185">Reference proteome</keyword>
<keyword evidence="2" id="KW-0732">Signal</keyword>
<feature type="compositionally biased region" description="Low complexity" evidence="1">
    <location>
        <begin position="100"/>
        <end position="109"/>
    </location>
</feature>
<dbReference type="PROSITE" id="PS51257">
    <property type="entry name" value="PROKAR_LIPOPROTEIN"/>
    <property type="match status" value="1"/>
</dbReference>
<name>A0A2K4ZBL2_9FIRM</name>
<sequence length="227" mass="23662">MKKKTGKMILLTGVLCILSLAVCACGKTEEASDTQEPQVVQGEPIPEDDTEDNVSAPEPEADAEGTDTGNEPESPEASPEPQSGESSSQGTDSAQKEQPEQQPEAQSQSTSGTSTEWVDSTPNLEGDIKELKDGQLTVVEAITEKSDNGGDIVVSPGSGDDSEFNKIAVTYDENTLFAIKIIYDGGARSEMSAATAADLASGQFIQIWGSSSGSGLKATQICIVKVA</sequence>
<feature type="chain" id="PRO_5038829261" evidence="2">
    <location>
        <begin position="25"/>
        <end position="227"/>
    </location>
</feature>
<organism evidence="3 4">
    <name type="scientific">Acetatifactor muris</name>
    <dbReference type="NCBI Taxonomy" id="879566"/>
    <lineage>
        <taxon>Bacteria</taxon>
        <taxon>Bacillati</taxon>
        <taxon>Bacillota</taxon>
        <taxon>Clostridia</taxon>
        <taxon>Lachnospirales</taxon>
        <taxon>Lachnospiraceae</taxon>
        <taxon>Acetatifactor</taxon>
    </lineage>
</organism>
<proteinExistence type="predicted"/>
<protein>
    <submittedName>
        <fullName evidence="3">Uncharacterized protein</fullName>
    </submittedName>
</protein>
<dbReference type="AlphaFoldDB" id="A0A2K4ZBL2"/>